<protein>
    <submittedName>
        <fullName evidence="1">Uncharacterized protein</fullName>
    </submittedName>
</protein>
<proteinExistence type="predicted"/>
<evidence type="ECO:0000313" key="2">
    <source>
        <dbReference type="Proteomes" id="UP001595699"/>
    </source>
</evidence>
<organism evidence="1 2">
    <name type="scientific">Tenggerimyces flavus</name>
    <dbReference type="NCBI Taxonomy" id="1708749"/>
    <lineage>
        <taxon>Bacteria</taxon>
        <taxon>Bacillati</taxon>
        <taxon>Actinomycetota</taxon>
        <taxon>Actinomycetes</taxon>
        <taxon>Propionibacteriales</taxon>
        <taxon>Nocardioidaceae</taxon>
        <taxon>Tenggerimyces</taxon>
    </lineage>
</organism>
<evidence type="ECO:0000313" key="1">
    <source>
        <dbReference type="EMBL" id="MFC3759759.1"/>
    </source>
</evidence>
<dbReference type="Proteomes" id="UP001595699">
    <property type="component" value="Unassembled WGS sequence"/>
</dbReference>
<comment type="caution">
    <text evidence="1">The sequence shown here is derived from an EMBL/GenBank/DDBJ whole genome shotgun (WGS) entry which is preliminary data.</text>
</comment>
<accession>A0ABV7Y6W4</accession>
<dbReference type="RefSeq" id="WP_205120403.1">
    <property type="nucleotide sequence ID" value="NZ_JAFBCM010000001.1"/>
</dbReference>
<dbReference type="EMBL" id="JBHRZH010000004">
    <property type="protein sequence ID" value="MFC3759759.1"/>
    <property type="molecule type" value="Genomic_DNA"/>
</dbReference>
<name>A0ABV7Y6W4_9ACTN</name>
<gene>
    <name evidence="1" type="ORF">ACFOUW_02850</name>
</gene>
<keyword evidence="2" id="KW-1185">Reference proteome</keyword>
<reference evidence="2" key="1">
    <citation type="journal article" date="2019" name="Int. J. Syst. Evol. Microbiol.">
        <title>The Global Catalogue of Microorganisms (GCM) 10K type strain sequencing project: providing services to taxonomists for standard genome sequencing and annotation.</title>
        <authorList>
            <consortium name="The Broad Institute Genomics Platform"/>
            <consortium name="The Broad Institute Genome Sequencing Center for Infectious Disease"/>
            <person name="Wu L."/>
            <person name="Ma J."/>
        </authorList>
    </citation>
    <scope>NUCLEOTIDE SEQUENCE [LARGE SCALE GENOMIC DNA]</scope>
    <source>
        <strain evidence="2">CGMCC 4.7241</strain>
    </source>
</reference>
<sequence length="80" mass="9050">MSDLMMCDLAGITVVRETTAEHLPARCCCRWREREGTYYDGVDDAGEPFTDYVLRSQRQICPVHGWPAGELPPPFQPGHI</sequence>